<keyword evidence="2" id="KW-0902">Two-component regulatory system</keyword>
<dbReference type="SUPFAM" id="SSF52172">
    <property type="entry name" value="CheY-like"/>
    <property type="match status" value="1"/>
</dbReference>
<evidence type="ECO:0000259" key="8">
    <source>
        <dbReference type="PROSITE" id="PS50110"/>
    </source>
</evidence>
<dbReference type="PANTHER" id="PTHR48111:SF1">
    <property type="entry name" value="TWO-COMPONENT RESPONSE REGULATOR ORR33"/>
    <property type="match status" value="1"/>
</dbReference>
<evidence type="ECO:0000256" key="1">
    <source>
        <dbReference type="ARBA" id="ARBA00022553"/>
    </source>
</evidence>
<evidence type="ECO:0000256" key="7">
    <source>
        <dbReference type="PROSITE-ProRule" id="PRU01091"/>
    </source>
</evidence>
<dbReference type="InterPro" id="IPR011006">
    <property type="entry name" value="CheY-like_superfamily"/>
</dbReference>
<name>A0ABU3NQL0_9CHLR</name>
<reference evidence="10 11" key="1">
    <citation type="submission" date="2023-07" db="EMBL/GenBank/DDBJ databases">
        <title>Novel species of Thermanaerothrix with wide hydrolytic capabilities.</title>
        <authorList>
            <person name="Zayulina K.S."/>
            <person name="Podosokorskaya O.A."/>
            <person name="Elcheninov A.G."/>
        </authorList>
    </citation>
    <scope>NUCLEOTIDE SEQUENCE [LARGE SCALE GENOMIC DNA]</scope>
    <source>
        <strain evidence="10 11">4228-RoL</strain>
    </source>
</reference>
<dbReference type="Gene3D" id="3.40.50.2300">
    <property type="match status" value="1"/>
</dbReference>
<keyword evidence="1 6" id="KW-0597">Phosphoprotein</keyword>
<proteinExistence type="predicted"/>
<accession>A0ABU3NQL0</accession>
<organism evidence="10 11">
    <name type="scientific">Thermanaerothrix solaris</name>
    <dbReference type="NCBI Taxonomy" id="3058434"/>
    <lineage>
        <taxon>Bacteria</taxon>
        <taxon>Bacillati</taxon>
        <taxon>Chloroflexota</taxon>
        <taxon>Anaerolineae</taxon>
        <taxon>Anaerolineales</taxon>
        <taxon>Anaerolineaceae</taxon>
        <taxon>Thermanaerothrix</taxon>
    </lineage>
</organism>
<keyword evidence="4 7" id="KW-0238">DNA-binding</keyword>
<dbReference type="PROSITE" id="PS50110">
    <property type="entry name" value="RESPONSE_REGULATORY"/>
    <property type="match status" value="1"/>
</dbReference>
<dbReference type="PROSITE" id="PS51755">
    <property type="entry name" value="OMPR_PHOB"/>
    <property type="match status" value="1"/>
</dbReference>
<keyword evidence="5" id="KW-0804">Transcription</keyword>
<evidence type="ECO:0000256" key="5">
    <source>
        <dbReference type="ARBA" id="ARBA00023163"/>
    </source>
</evidence>
<dbReference type="CDD" id="cd00156">
    <property type="entry name" value="REC"/>
    <property type="match status" value="1"/>
</dbReference>
<dbReference type="PANTHER" id="PTHR48111">
    <property type="entry name" value="REGULATOR OF RPOS"/>
    <property type="match status" value="1"/>
</dbReference>
<dbReference type="SMART" id="SM00448">
    <property type="entry name" value="REC"/>
    <property type="match status" value="1"/>
</dbReference>
<evidence type="ECO:0000256" key="4">
    <source>
        <dbReference type="ARBA" id="ARBA00023125"/>
    </source>
</evidence>
<dbReference type="Proteomes" id="UP001254165">
    <property type="component" value="Unassembled WGS sequence"/>
</dbReference>
<feature type="DNA-binding region" description="OmpR/PhoB-type" evidence="7">
    <location>
        <begin position="132"/>
        <end position="234"/>
    </location>
</feature>
<feature type="domain" description="Response regulatory" evidence="8">
    <location>
        <begin position="11"/>
        <end position="124"/>
    </location>
</feature>
<evidence type="ECO:0000256" key="6">
    <source>
        <dbReference type="PROSITE-ProRule" id="PRU00169"/>
    </source>
</evidence>
<dbReference type="InterPro" id="IPR001789">
    <property type="entry name" value="Sig_transdc_resp-reg_receiver"/>
</dbReference>
<dbReference type="InterPro" id="IPR036388">
    <property type="entry name" value="WH-like_DNA-bd_sf"/>
</dbReference>
<dbReference type="RefSeq" id="WP_315625806.1">
    <property type="nucleotide sequence ID" value="NZ_JAUHMF010000002.1"/>
</dbReference>
<dbReference type="SUPFAM" id="SSF46894">
    <property type="entry name" value="C-terminal effector domain of the bipartite response regulators"/>
    <property type="match status" value="1"/>
</dbReference>
<evidence type="ECO:0000313" key="10">
    <source>
        <dbReference type="EMBL" id="MDT8899123.1"/>
    </source>
</evidence>
<dbReference type="InterPro" id="IPR039420">
    <property type="entry name" value="WalR-like"/>
</dbReference>
<evidence type="ECO:0000256" key="3">
    <source>
        <dbReference type="ARBA" id="ARBA00023015"/>
    </source>
</evidence>
<dbReference type="InterPro" id="IPR001867">
    <property type="entry name" value="OmpR/PhoB-type_DNA-bd"/>
</dbReference>
<feature type="modified residue" description="4-aspartylphosphate" evidence="6">
    <location>
        <position position="60"/>
    </location>
</feature>
<protein>
    <submittedName>
        <fullName evidence="10">Response regulator transcription factor</fullName>
    </submittedName>
</protein>
<dbReference type="InterPro" id="IPR016032">
    <property type="entry name" value="Sig_transdc_resp-reg_C-effctor"/>
</dbReference>
<keyword evidence="3" id="KW-0805">Transcription regulation</keyword>
<gene>
    <name evidence="10" type="ORF">QYE77_12690</name>
</gene>
<dbReference type="EMBL" id="JAUHMF010000002">
    <property type="protein sequence ID" value="MDT8899123.1"/>
    <property type="molecule type" value="Genomic_DNA"/>
</dbReference>
<evidence type="ECO:0000256" key="2">
    <source>
        <dbReference type="ARBA" id="ARBA00023012"/>
    </source>
</evidence>
<evidence type="ECO:0000313" key="11">
    <source>
        <dbReference type="Proteomes" id="UP001254165"/>
    </source>
</evidence>
<dbReference type="Pfam" id="PF00072">
    <property type="entry name" value="Response_reg"/>
    <property type="match status" value="1"/>
</dbReference>
<sequence>MVFKATPSTLKILIIDDDRDTCDLVRSVLEKENYQVLTTTQPQSALRLLQHEAVDIVILDIMMPDLDGLSLLEALRQETGAPILMLTALSDPRIMQQCYHLGASDYLVKPFAMSQLKERVRRLAEKVPPRMVPDTSWKANFRLDPQQNLLLYKDMPVLLSPTETRLFQFLMDNAFHEVTWDTLYHAGWGNEILPEATARALVENTIRSLQYKLQSDSGETPIIQSTMGGYIFLPE</sequence>
<feature type="domain" description="OmpR/PhoB-type" evidence="9">
    <location>
        <begin position="132"/>
        <end position="234"/>
    </location>
</feature>
<dbReference type="Gene3D" id="1.10.10.10">
    <property type="entry name" value="Winged helix-like DNA-binding domain superfamily/Winged helix DNA-binding domain"/>
    <property type="match status" value="1"/>
</dbReference>
<comment type="caution">
    <text evidence="10">The sequence shown here is derived from an EMBL/GenBank/DDBJ whole genome shotgun (WGS) entry which is preliminary data.</text>
</comment>
<evidence type="ECO:0000259" key="9">
    <source>
        <dbReference type="PROSITE" id="PS51755"/>
    </source>
</evidence>
<keyword evidence="11" id="KW-1185">Reference proteome</keyword>